<name>A0A916U2F9_9HYPH</name>
<evidence type="ECO:0000313" key="3">
    <source>
        <dbReference type="Proteomes" id="UP000637002"/>
    </source>
</evidence>
<organism evidence="2 3">
    <name type="scientific">Chelatococcus reniformis</name>
    <dbReference type="NCBI Taxonomy" id="1494448"/>
    <lineage>
        <taxon>Bacteria</taxon>
        <taxon>Pseudomonadati</taxon>
        <taxon>Pseudomonadota</taxon>
        <taxon>Alphaproteobacteria</taxon>
        <taxon>Hyphomicrobiales</taxon>
        <taxon>Chelatococcaceae</taxon>
        <taxon>Chelatococcus</taxon>
    </lineage>
</organism>
<evidence type="ECO:0000313" key="2">
    <source>
        <dbReference type="EMBL" id="GGC56759.1"/>
    </source>
</evidence>
<dbReference type="EMBL" id="BMGG01000002">
    <property type="protein sequence ID" value="GGC56759.1"/>
    <property type="molecule type" value="Genomic_DNA"/>
</dbReference>
<reference evidence="2" key="2">
    <citation type="submission" date="2020-09" db="EMBL/GenBank/DDBJ databases">
        <authorList>
            <person name="Sun Q."/>
            <person name="Zhou Y."/>
        </authorList>
    </citation>
    <scope>NUCLEOTIDE SEQUENCE</scope>
    <source>
        <strain evidence="2">CGMCC 1.12919</strain>
    </source>
</reference>
<protein>
    <submittedName>
        <fullName evidence="2">Uncharacterized protein</fullName>
    </submittedName>
</protein>
<dbReference type="AlphaFoldDB" id="A0A916U2F9"/>
<reference evidence="2" key="1">
    <citation type="journal article" date="2014" name="Int. J. Syst. Evol. Microbiol.">
        <title>Complete genome sequence of Corynebacterium casei LMG S-19264T (=DSM 44701T), isolated from a smear-ripened cheese.</title>
        <authorList>
            <consortium name="US DOE Joint Genome Institute (JGI-PGF)"/>
            <person name="Walter F."/>
            <person name="Albersmeier A."/>
            <person name="Kalinowski J."/>
            <person name="Ruckert C."/>
        </authorList>
    </citation>
    <scope>NUCLEOTIDE SEQUENCE</scope>
    <source>
        <strain evidence="2">CGMCC 1.12919</strain>
    </source>
</reference>
<proteinExistence type="predicted"/>
<feature type="compositionally biased region" description="Polar residues" evidence="1">
    <location>
        <begin position="7"/>
        <end position="20"/>
    </location>
</feature>
<evidence type="ECO:0000256" key="1">
    <source>
        <dbReference type="SAM" id="MobiDB-lite"/>
    </source>
</evidence>
<accession>A0A916U2F9</accession>
<gene>
    <name evidence="2" type="ORF">GCM10010994_14610</name>
</gene>
<dbReference type="RefSeq" id="WP_188608467.1">
    <property type="nucleotide sequence ID" value="NZ_BMGG01000002.1"/>
</dbReference>
<dbReference type="Proteomes" id="UP000637002">
    <property type="component" value="Unassembled WGS sequence"/>
</dbReference>
<feature type="region of interest" description="Disordered" evidence="1">
    <location>
        <begin position="1"/>
        <end position="20"/>
    </location>
</feature>
<keyword evidence="3" id="KW-1185">Reference proteome</keyword>
<comment type="caution">
    <text evidence="2">The sequence shown here is derived from an EMBL/GenBank/DDBJ whole genome shotgun (WGS) entry which is preliminary data.</text>
</comment>
<sequence>MAVDGTWNITMQTPMGERSSSITLASDGGALTGTQAAEGNSTEIFDGAVAGDEASWKIKIDNPMPLTLEFKGNVEGDTINGTVSAGFVGSWPFSGSRG</sequence>